<organism evidence="2 3">
    <name type="scientific">Streptococcus dentapri</name>
    <dbReference type="NCBI Taxonomy" id="573564"/>
    <lineage>
        <taxon>Bacteria</taxon>
        <taxon>Bacillati</taxon>
        <taxon>Bacillota</taxon>
        <taxon>Bacilli</taxon>
        <taxon>Lactobacillales</taxon>
        <taxon>Streptococcaceae</taxon>
        <taxon>Streptococcus</taxon>
    </lineage>
</organism>
<feature type="transmembrane region" description="Helical" evidence="1">
    <location>
        <begin position="7"/>
        <end position="30"/>
    </location>
</feature>
<proteinExistence type="predicted"/>
<dbReference type="EMBL" id="JBHSAC010000001">
    <property type="protein sequence ID" value="MFC3931220.1"/>
    <property type="molecule type" value="Genomic_DNA"/>
</dbReference>
<dbReference type="RefSeq" id="WP_380428916.1">
    <property type="nucleotide sequence ID" value="NZ_JBHSAC010000001.1"/>
</dbReference>
<evidence type="ECO:0000256" key="1">
    <source>
        <dbReference type="SAM" id="Phobius"/>
    </source>
</evidence>
<feature type="transmembrane region" description="Helical" evidence="1">
    <location>
        <begin position="90"/>
        <end position="109"/>
    </location>
</feature>
<feature type="transmembrane region" description="Helical" evidence="1">
    <location>
        <begin position="179"/>
        <end position="201"/>
    </location>
</feature>
<sequence>MKNKIQVSIFVLWLLSLATLATIYLAWFIYPLENHNLNLAASVSLSDHELLHNFNQLMSYLTLPWVSELKMSDFPSSSEALAHFRDVKHLFHLVQVLFLLGIIPSYQFLKKHFNSHSLWLHSRLFLALIVLPVFLAFLGMMIGFDQFFTLFHQLLFPGADNWLFNPYTDPIIWVLPETYFLHCFLLFFAFYEILMLSLWLWSRRQFKCYQAKERKSFRLFS</sequence>
<name>A0ABV8CZ33_9STRE</name>
<reference evidence="3" key="1">
    <citation type="journal article" date="2019" name="Int. J. Syst. Evol. Microbiol.">
        <title>The Global Catalogue of Microorganisms (GCM) 10K type strain sequencing project: providing services to taxonomists for standard genome sequencing and annotation.</title>
        <authorList>
            <consortium name="The Broad Institute Genomics Platform"/>
            <consortium name="The Broad Institute Genome Sequencing Center for Infectious Disease"/>
            <person name="Wu L."/>
            <person name="Ma J."/>
        </authorList>
    </citation>
    <scope>NUCLEOTIDE SEQUENCE [LARGE SCALE GENOMIC DNA]</scope>
    <source>
        <strain evidence="3">CCUG 58728</strain>
    </source>
</reference>
<accession>A0ABV8CZ33</accession>
<dbReference type="InterPro" id="IPR010178">
    <property type="entry name" value="Lit"/>
</dbReference>
<gene>
    <name evidence="2" type="ORF">ACFOSE_00020</name>
</gene>
<dbReference type="Proteomes" id="UP001595901">
    <property type="component" value="Unassembled WGS sequence"/>
</dbReference>
<evidence type="ECO:0000313" key="3">
    <source>
        <dbReference type="Proteomes" id="UP001595901"/>
    </source>
</evidence>
<comment type="caution">
    <text evidence="2">The sequence shown here is derived from an EMBL/GenBank/DDBJ whole genome shotgun (WGS) entry which is preliminary data.</text>
</comment>
<dbReference type="NCBIfam" id="TIGR01906">
    <property type="entry name" value="integ_TIGR01906"/>
    <property type="match status" value="1"/>
</dbReference>
<evidence type="ECO:0000313" key="2">
    <source>
        <dbReference type="EMBL" id="MFC3931220.1"/>
    </source>
</evidence>
<keyword evidence="1" id="KW-0472">Membrane</keyword>
<keyword evidence="3" id="KW-1185">Reference proteome</keyword>
<keyword evidence="1" id="KW-1133">Transmembrane helix</keyword>
<keyword evidence="1" id="KW-0812">Transmembrane</keyword>
<dbReference type="Pfam" id="PF07314">
    <property type="entry name" value="Lit"/>
    <property type="match status" value="1"/>
</dbReference>
<feature type="transmembrane region" description="Helical" evidence="1">
    <location>
        <begin position="124"/>
        <end position="144"/>
    </location>
</feature>
<protein>
    <submittedName>
        <fullName evidence="2">TIGR01906 family membrane protein</fullName>
    </submittedName>
</protein>